<organism evidence="3 4">
    <name type="scientific">Ktedonosporobacter rubrisoli</name>
    <dbReference type="NCBI Taxonomy" id="2509675"/>
    <lineage>
        <taxon>Bacteria</taxon>
        <taxon>Bacillati</taxon>
        <taxon>Chloroflexota</taxon>
        <taxon>Ktedonobacteria</taxon>
        <taxon>Ktedonobacterales</taxon>
        <taxon>Ktedonosporobacteraceae</taxon>
        <taxon>Ktedonosporobacter</taxon>
    </lineage>
</organism>
<feature type="region of interest" description="Disordered" evidence="1">
    <location>
        <begin position="1"/>
        <end position="49"/>
    </location>
</feature>
<dbReference type="SMART" id="SM00240">
    <property type="entry name" value="FHA"/>
    <property type="match status" value="1"/>
</dbReference>
<dbReference type="Proteomes" id="UP000290365">
    <property type="component" value="Chromosome"/>
</dbReference>
<dbReference type="PANTHER" id="PTHR23308">
    <property type="entry name" value="NUCLEAR INHIBITOR OF PROTEIN PHOSPHATASE-1"/>
    <property type="match status" value="1"/>
</dbReference>
<sequence length="363" mass="38723">MTLTSRPPTQAKPVAVPQPLPTTPEATPTTATSPLPNLPITEELPTTIESPAVEEATAVVEEAMTIAENPAVEVAPTNAEDPTVEEVPTIAESLIAEGATAVTDGLAVEETPTTAVSPAAEEAATVAESLGVEETPTTVESSATEEALAATSSPSGIEAGAATQPSKRTFSDFIPLSLPELSVLEQAETTNRQPQNQQENTPKSSSQAEAEAIFALEESQELPPFVASLTSTEPPKELIYLDRQAGTPETPSQPTKNQTHPAQAYMYIQAPGTKEPHRVLLDQDEVTIGRAGASDILLDQDTLTSRHHARLKRIDDKYVIVDQRSLHGTLLNGEQLTSEKEYPLNEGDRIAIGDYVLIFHDRT</sequence>
<gene>
    <name evidence="3" type="ORF">EPA93_20340</name>
</gene>
<feature type="region of interest" description="Disordered" evidence="1">
    <location>
        <begin position="128"/>
        <end position="168"/>
    </location>
</feature>
<reference evidence="3 4" key="1">
    <citation type="submission" date="2019-01" db="EMBL/GenBank/DDBJ databases">
        <title>Ktedonosporobacter rubrisoli SCAWS-G2.</title>
        <authorList>
            <person name="Huang Y."/>
            <person name="Yan B."/>
        </authorList>
    </citation>
    <scope>NUCLEOTIDE SEQUENCE [LARGE SCALE GENOMIC DNA]</scope>
    <source>
        <strain evidence="3 4">SCAWS-G2</strain>
    </source>
</reference>
<proteinExistence type="predicted"/>
<protein>
    <submittedName>
        <fullName evidence="3">FHA domain-containing protein</fullName>
    </submittedName>
</protein>
<feature type="domain" description="FHA" evidence="2">
    <location>
        <begin position="286"/>
        <end position="336"/>
    </location>
</feature>
<dbReference type="KEGG" id="kbs:EPA93_20340"/>
<evidence type="ECO:0000256" key="1">
    <source>
        <dbReference type="SAM" id="MobiDB-lite"/>
    </source>
</evidence>
<dbReference type="AlphaFoldDB" id="A0A4V0YZ23"/>
<dbReference type="Pfam" id="PF00498">
    <property type="entry name" value="FHA"/>
    <property type="match status" value="1"/>
</dbReference>
<accession>A0A4V0YZ23</accession>
<feature type="compositionally biased region" description="Low complexity" evidence="1">
    <location>
        <begin position="23"/>
        <end position="39"/>
    </location>
</feature>
<name>A0A4V0YZ23_KTERU</name>
<dbReference type="InterPro" id="IPR050923">
    <property type="entry name" value="Cell_Proc_Reg/RNA_Proc"/>
</dbReference>
<dbReference type="InterPro" id="IPR008984">
    <property type="entry name" value="SMAD_FHA_dom_sf"/>
</dbReference>
<feature type="compositionally biased region" description="Low complexity" evidence="1">
    <location>
        <begin position="132"/>
        <end position="155"/>
    </location>
</feature>
<dbReference type="PROSITE" id="PS50006">
    <property type="entry name" value="FHA_DOMAIN"/>
    <property type="match status" value="1"/>
</dbReference>
<keyword evidence="4" id="KW-1185">Reference proteome</keyword>
<dbReference type="RefSeq" id="WP_129889274.1">
    <property type="nucleotide sequence ID" value="NZ_CP035758.1"/>
</dbReference>
<evidence type="ECO:0000259" key="2">
    <source>
        <dbReference type="PROSITE" id="PS50006"/>
    </source>
</evidence>
<feature type="region of interest" description="Disordered" evidence="1">
    <location>
        <begin position="187"/>
        <end position="209"/>
    </location>
</feature>
<dbReference type="InterPro" id="IPR000253">
    <property type="entry name" value="FHA_dom"/>
</dbReference>
<dbReference type="EMBL" id="CP035758">
    <property type="protein sequence ID" value="QBD78221.1"/>
    <property type="molecule type" value="Genomic_DNA"/>
</dbReference>
<evidence type="ECO:0000313" key="4">
    <source>
        <dbReference type="Proteomes" id="UP000290365"/>
    </source>
</evidence>
<feature type="compositionally biased region" description="Polar residues" evidence="1">
    <location>
        <begin position="187"/>
        <end position="208"/>
    </location>
</feature>
<dbReference type="CDD" id="cd00060">
    <property type="entry name" value="FHA"/>
    <property type="match status" value="1"/>
</dbReference>
<dbReference type="SUPFAM" id="SSF49879">
    <property type="entry name" value="SMAD/FHA domain"/>
    <property type="match status" value="1"/>
</dbReference>
<dbReference type="OrthoDB" id="1683123at2"/>
<evidence type="ECO:0000313" key="3">
    <source>
        <dbReference type="EMBL" id="QBD78221.1"/>
    </source>
</evidence>
<dbReference type="Gene3D" id="2.60.200.20">
    <property type="match status" value="1"/>
</dbReference>